<comment type="caution">
    <text evidence="2">The sequence shown here is derived from an EMBL/GenBank/DDBJ whole genome shotgun (WGS) entry which is preliminary data.</text>
</comment>
<evidence type="ECO:0000313" key="2">
    <source>
        <dbReference type="EMBL" id="CAE8644481.1"/>
    </source>
</evidence>
<evidence type="ECO:0000256" key="1">
    <source>
        <dbReference type="SAM" id="MobiDB-lite"/>
    </source>
</evidence>
<evidence type="ECO:0000313" key="3">
    <source>
        <dbReference type="Proteomes" id="UP000626109"/>
    </source>
</evidence>
<proteinExistence type="predicted"/>
<dbReference type="AlphaFoldDB" id="A0A813I432"/>
<dbReference type="EMBL" id="CAJNNW010002600">
    <property type="protein sequence ID" value="CAE8644481.1"/>
    <property type="molecule type" value="Genomic_DNA"/>
</dbReference>
<name>A0A813I432_POLGL</name>
<reference evidence="2" key="1">
    <citation type="submission" date="2021-02" db="EMBL/GenBank/DDBJ databases">
        <authorList>
            <person name="Dougan E. K."/>
            <person name="Rhodes N."/>
            <person name="Thang M."/>
            <person name="Chan C."/>
        </authorList>
    </citation>
    <scope>NUCLEOTIDE SEQUENCE</scope>
</reference>
<feature type="non-terminal residue" evidence="2">
    <location>
        <position position="294"/>
    </location>
</feature>
<dbReference type="Proteomes" id="UP000626109">
    <property type="component" value="Unassembled WGS sequence"/>
</dbReference>
<gene>
    <name evidence="2" type="ORF">PGLA2088_LOCUS3092</name>
</gene>
<accession>A0A813I432</accession>
<sequence length="294" mass="32255">SCGEDRNDTEWKSDPLQWDLDPPCSEAEWKYLQELHGAPEYMEGKKCTYMNKICRGCCNARLEIMARVVTRIRSKGGLEELQPTARMKKEYEEAHGNDLVAKRPARIDGLQSAASAALNGQVCRLLSRDTETGRWTVELVTGEQKSLKEGNLSASKDIDAEWDLQHIKYLRQSSGPAAEAAAGARPLGSKTTWPKVKGIHPGAVVRLQGLSAAKGLNGRKGRCINFDAEVGRWKVDLGDEHKSLKVENLVPAPTEKPPTRESAVAESAGSAAEQSRKAGLSAKEHFAEDYGWEG</sequence>
<protein>
    <submittedName>
        <fullName evidence="2">Uncharacterized protein</fullName>
    </submittedName>
</protein>
<feature type="region of interest" description="Disordered" evidence="1">
    <location>
        <begin position="250"/>
        <end position="282"/>
    </location>
</feature>
<feature type="compositionally biased region" description="Low complexity" evidence="1">
    <location>
        <begin position="261"/>
        <end position="273"/>
    </location>
</feature>
<organism evidence="2 3">
    <name type="scientific">Polarella glacialis</name>
    <name type="common">Dinoflagellate</name>
    <dbReference type="NCBI Taxonomy" id="89957"/>
    <lineage>
        <taxon>Eukaryota</taxon>
        <taxon>Sar</taxon>
        <taxon>Alveolata</taxon>
        <taxon>Dinophyceae</taxon>
        <taxon>Suessiales</taxon>
        <taxon>Suessiaceae</taxon>
        <taxon>Polarella</taxon>
    </lineage>
</organism>